<gene>
    <name evidence="5" type="ORF">A2738_01090</name>
</gene>
<comment type="caution">
    <text evidence="5">The sequence shown here is derived from an EMBL/GenBank/DDBJ whole genome shotgun (WGS) entry which is preliminary data.</text>
</comment>
<comment type="similarity">
    <text evidence="2">Belongs to the membrane fusion protein (MFP) (TC 8.A.1) family.</text>
</comment>
<name>A0A1F6VFS7_9BACT</name>
<accession>A0A1F6VFS7</accession>
<dbReference type="EMBL" id="MFTS01000003">
    <property type="protein sequence ID" value="OGI68462.1"/>
    <property type="molecule type" value="Genomic_DNA"/>
</dbReference>
<evidence type="ECO:0000256" key="2">
    <source>
        <dbReference type="ARBA" id="ARBA00009477"/>
    </source>
</evidence>
<dbReference type="InterPro" id="IPR050465">
    <property type="entry name" value="UPF0194_transport"/>
</dbReference>
<dbReference type="PANTHER" id="PTHR32347:SF23">
    <property type="entry name" value="BLL5650 PROTEIN"/>
    <property type="match status" value="1"/>
</dbReference>
<evidence type="ECO:0000256" key="1">
    <source>
        <dbReference type="ARBA" id="ARBA00004196"/>
    </source>
</evidence>
<dbReference type="GO" id="GO:0022857">
    <property type="term" value="F:transmembrane transporter activity"/>
    <property type="evidence" value="ECO:0007669"/>
    <property type="project" value="InterPro"/>
</dbReference>
<evidence type="ECO:0000256" key="4">
    <source>
        <dbReference type="SAM" id="Phobius"/>
    </source>
</evidence>
<evidence type="ECO:0000313" key="6">
    <source>
        <dbReference type="Proteomes" id="UP000178235"/>
    </source>
</evidence>
<dbReference type="Gene3D" id="2.40.420.20">
    <property type="match status" value="1"/>
</dbReference>
<dbReference type="PRINTS" id="PR01490">
    <property type="entry name" value="RTXTOXIND"/>
</dbReference>
<keyword evidence="4" id="KW-0812">Transmembrane</keyword>
<dbReference type="GO" id="GO:0030313">
    <property type="term" value="C:cell envelope"/>
    <property type="evidence" value="ECO:0007669"/>
    <property type="project" value="UniProtKB-SubCell"/>
</dbReference>
<sequence length="480" mass="53350">MTIFSKLNKKYLYYAIGAFLFVIVVIFFLTRREISGETIMVKRSLFVNQVSVSGKVETSSRAELGFADSGRIGRIFVKENQNVKAGQILAQLEITDLLADLKIKEINSRTSNVDLEDAKEVLEKVRNQEDTKVDNTYQALLTEDLELIPEVNDYGVDPPTLGGIYKGAEGRYKIYIDKENVTLPNYVLFTFNLENTKRVINKQGSTLLGTRGLYIFFPDDPGLSSYEGTTWYLDIPNKTSSSYGTNLNAYNEAKDERDLAIKNAESDYQKLLTEKNDGSSSILDAEIEKIHAEIKKNTIYAPFDGLITNTEKEVGEIASTNEPLITMISTGTFLIESYVPEINIPLIKLHDKALVTLDAYGENETFNAEVVSIDQAETVRDGVANYKIQLQFVEKDDRLKSGMTANVLIVIFSKPDVITVPGGVVFGKDGKKFVQVKNGKEINDREVVLGDISSLGQVEVVSGLEVGEMVVLNPTLPPVE</sequence>
<dbReference type="GO" id="GO:0016020">
    <property type="term" value="C:membrane"/>
    <property type="evidence" value="ECO:0007669"/>
    <property type="project" value="InterPro"/>
</dbReference>
<dbReference type="PANTHER" id="PTHR32347">
    <property type="entry name" value="EFFLUX SYSTEM COMPONENT YKNX-RELATED"/>
    <property type="match status" value="1"/>
</dbReference>
<evidence type="ECO:0000256" key="3">
    <source>
        <dbReference type="ARBA" id="ARBA00023054"/>
    </source>
</evidence>
<evidence type="ECO:0000313" key="5">
    <source>
        <dbReference type="EMBL" id="OGI68462.1"/>
    </source>
</evidence>
<feature type="transmembrane region" description="Helical" evidence="4">
    <location>
        <begin position="12"/>
        <end position="30"/>
    </location>
</feature>
<organism evidence="5 6">
    <name type="scientific">Candidatus Nomurabacteria bacterium RIFCSPHIGHO2_01_FULL_42_15</name>
    <dbReference type="NCBI Taxonomy" id="1801742"/>
    <lineage>
        <taxon>Bacteria</taxon>
        <taxon>Candidatus Nomuraibacteriota</taxon>
    </lineage>
</organism>
<dbReference type="Proteomes" id="UP000178235">
    <property type="component" value="Unassembled WGS sequence"/>
</dbReference>
<dbReference type="Gene3D" id="2.40.50.100">
    <property type="match status" value="1"/>
</dbReference>
<protein>
    <submittedName>
        <fullName evidence="5">Uncharacterized protein</fullName>
    </submittedName>
</protein>
<dbReference type="Gene3D" id="2.40.30.170">
    <property type="match status" value="1"/>
</dbReference>
<proteinExistence type="inferred from homology"/>
<dbReference type="InterPro" id="IPR006143">
    <property type="entry name" value="RND_pump_MFP"/>
</dbReference>
<keyword evidence="4" id="KW-1133">Transmembrane helix</keyword>
<comment type="subcellular location">
    <subcellularLocation>
        <location evidence="1">Cell envelope</location>
    </subcellularLocation>
</comment>
<reference evidence="5 6" key="1">
    <citation type="journal article" date="2016" name="Nat. Commun.">
        <title>Thousands of microbial genomes shed light on interconnected biogeochemical processes in an aquifer system.</title>
        <authorList>
            <person name="Anantharaman K."/>
            <person name="Brown C.T."/>
            <person name="Hug L.A."/>
            <person name="Sharon I."/>
            <person name="Castelle C.J."/>
            <person name="Probst A.J."/>
            <person name="Thomas B.C."/>
            <person name="Singh A."/>
            <person name="Wilkins M.J."/>
            <person name="Karaoz U."/>
            <person name="Brodie E.L."/>
            <person name="Williams K.H."/>
            <person name="Hubbard S.S."/>
            <person name="Banfield J.F."/>
        </authorList>
    </citation>
    <scope>NUCLEOTIDE SEQUENCE [LARGE SCALE GENOMIC DNA]</scope>
</reference>
<keyword evidence="4" id="KW-0472">Membrane</keyword>
<dbReference type="AlphaFoldDB" id="A0A1F6VFS7"/>
<dbReference type="NCBIfam" id="TIGR01730">
    <property type="entry name" value="RND_mfp"/>
    <property type="match status" value="1"/>
</dbReference>
<keyword evidence="3" id="KW-0175">Coiled coil</keyword>